<sequence>MSNRQQRIPSPVNQQGGRSSTHPAGLTEELTAVLKLIATQNAKARDAEGRIPPSDKDERGSEGAAHAPAAWDHSSAIDRIQDEIGALSERFAGAGPDTAGFDEPLAQDNRQVAPKVAEPSADDEPWDLATAEALTRVYEVAALAGAPATHGDAITNHPAAVSDTTSETNRAKRDWLEERFAGIAAKLESSLADEHENKTVEHLDSRLEHLEIRICEALEGLVTRSDIEHLRPASAQFETVADHLDRTTVQLSRLDTIEGNLKAILDRLANERFDNEGAVASEPVDIQAVADATANNIVARLSDMGLGHVNSKELAEIRQSIDLLIEERRRHDEEAVTILDTLQQAMIGVIDRVDALAQLQNTIAEFEDPLPAYPDKLMDGDEDAQYGEAAGMVDPYAAMPERESDLSHSANSLHAASSFTDEPMQQASLASQERLPSQSGPHTFEDADDTRFSDAAPSDVSPVDRIRQELIADAKRARQQASEQASKSTMAGIVDKIQKTANARIKRGDGDKHEANAKLAAPKAVKRSKKPASAAASGALFGRRRKLLVGAVIILFATAGALMMLRATKTDAPKAPAVSIEQNTGSALFSAPEASALNESDLETDRAQHELESPASVPGQTGELETAPLEYDGLAADPVRPVASSLHGIKIQNSARALTPDQMAQLDEKRAMAQLSTKLGEAAAHAVPAALFPGSGTSTAAVAPITKAQTANASGGMVKRTPLNLPPATVGPMSLRMAAANGDASAEFEVGARLAEGNGTDQNFEEAARWYQRSAAQGFAQAQYRLGTFYERGLGMKKDLARAQIWYQRAAETGNIKAMHNLAVLSTGGDTGTPDYKTAAKWFSEAAERGLSDSQYNLAVLHENGLGTEKDLRLAYLYFSLAEKSGDGEAKRRLEILRPQLSPDQLEVAEGMVKSWRRKPTDRLANDARAAGEDWKSRADVGYGG</sequence>
<organism evidence="2 3">
    <name type="scientific">Candidatus Filomicrobium marinum</name>
    <dbReference type="NCBI Taxonomy" id="1608628"/>
    <lineage>
        <taxon>Bacteria</taxon>
        <taxon>Pseudomonadati</taxon>
        <taxon>Pseudomonadota</taxon>
        <taxon>Alphaproteobacteria</taxon>
        <taxon>Hyphomicrobiales</taxon>
        <taxon>Hyphomicrobiaceae</taxon>
        <taxon>Filomicrobium</taxon>
    </lineage>
</organism>
<reference evidence="3" key="1">
    <citation type="submission" date="2015-02" db="EMBL/GenBank/DDBJ databases">
        <authorList>
            <person name="Chooi Y.-H."/>
        </authorList>
    </citation>
    <scope>NUCLEOTIDE SEQUENCE [LARGE SCALE GENOMIC DNA]</scope>
    <source>
        <strain evidence="3">strain Y</strain>
    </source>
</reference>
<evidence type="ECO:0000313" key="2">
    <source>
        <dbReference type="EMBL" id="CPR18619.1"/>
    </source>
</evidence>
<gene>
    <name evidence="2" type="ORF">YBN1229_v1_1792</name>
</gene>
<feature type="region of interest" description="Disordered" evidence="1">
    <location>
        <begin position="41"/>
        <end position="75"/>
    </location>
</feature>
<protein>
    <submittedName>
        <fullName evidence="2">Putative Sel1 domain protein repeat-containing protein</fullName>
    </submittedName>
</protein>
<dbReference type="KEGG" id="fil:BN1229_v1_1788"/>
<dbReference type="PANTHER" id="PTHR11102">
    <property type="entry name" value="SEL-1-LIKE PROTEIN"/>
    <property type="match status" value="1"/>
</dbReference>
<dbReference type="EMBL" id="LN829119">
    <property type="protein sequence ID" value="CPR18619.1"/>
    <property type="molecule type" value="Genomic_DNA"/>
</dbReference>
<dbReference type="Proteomes" id="UP000033187">
    <property type="component" value="Chromosome 1"/>
</dbReference>
<feature type="compositionally biased region" description="Polar residues" evidence="1">
    <location>
        <begin position="1"/>
        <end position="22"/>
    </location>
</feature>
<feature type="region of interest" description="Disordered" evidence="1">
    <location>
        <begin position="1"/>
        <end position="28"/>
    </location>
</feature>
<dbReference type="SMART" id="SM00671">
    <property type="entry name" value="SEL1"/>
    <property type="match status" value="4"/>
</dbReference>
<feature type="compositionally biased region" description="Polar residues" evidence="1">
    <location>
        <begin position="420"/>
        <end position="441"/>
    </location>
</feature>
<dbReference type="Gene3D" id="1.25.40.10">
    <property type="entry name" value="Tetratricopeptide repeat domain"/>
    <property type="match status" value="1"/>
</dbReference>
<feature type="region of interest" description="Disordered" evidence="1">
    <location>
        <begin position="420"/>
        <end position="461"/>
    </location>
</feature>
<dbReference type="InterPro" id="IPR011990">
    <property type="entry name" value="TPR-like_helical_dom_sf"/>
</dbReference>
<feature type="compositionally biased region" description="Basic and acidic residues" evidence="1">
    <location>
        <begin position="919"/>
        <end position="939"/>
    </location>
</feature>
<evidence type="ECO:0000313" key="3">
    <source>
        <dbReference type="Proteomes" id="UP000033187"/>
    </source>
</evidence>
<feature type="region of interest" description="Disordered" evidence="1">
    <location>
        <begin position="595"/>
        <end position="622"/>
    </location>
</feature>
<dbReference type="KEGG" id="fiy:BN1229_v1_1792"/>
<dbReference type="InterPro" id="IPR006597">
    <property type="entry name" value="Sel1-like"/>
</dbReference>
<feature type="region of interest" description="Disordered" evidence="1">
    <location>
        <begin position="919"/>
        <end position="945"/>
    </location>
</feature>
<dbReference type="InterPro" id="IPR050767">
    <property type="entry name" value="Sel1_AlgK"/>
</dbReference>
<accession>A0A0D6JEA6</accession>
<dbReference type="RefSeq" id="WP_160298692.1">
    <property type="nucleotide sequence ID" value="NZ_LN829118.1"/>
</dbReference>
<evidence type="ECO:0000256" key="1">
    <source>
        <dbReference type="SAM" id="MobiDB-lite"/>
    </source>
</evidence>
<dbReference type="AlphaFoldDB" id="A0A0D6JEA6"/>
<keyword evidence="3" id="KW-1185">Reference proteome</keyword>
<dbReference type="SUPFAM" id="SSF81901">
    <property type="entry name" value="HCP-like"/>
    <property type="match status" value="1"/>
</dbReference>
<name>A0A0D6JEA6_9HYPH</name>
<feature type="compositionally biased region" description="Basic and acidic residues" evidence="1">
    <location>
        <begin position="43"/>
        <end position="61"/>
    </location>
</feature>
<feature type="compositionally biased region" description="Basic and acidic residues" evidence="1">
    <location>
        <begin position="603"/>
        <end position="612"/>
    </location>
</feature>
<dbReference type="PANTHER" id="PTHR11102:SF160">
    <property type="entry name" value="ERAD-ASSOCIATED E3 UBIQUITIN-PROTEIN LIGASE COMPONENT HRD3"/>
    <property type="match status" value="1"/>
</dbReference>
<dbReference type="Pfam" id="PF08238">
    <property type="entry name" value="Sel1"/>
    <property type="match status" value="4"/>
</dbReference>
<proteinExistence type="predicted"/>
<feature type="compositionally biased region" description="Basic and acidic residues" evidence="1">
    <location>
        <begin position="443"/>
        <end position="452"/>
    </location>
</feature>